<proteinExistence type="predicted"/>
<dbReference type="PANTHER" id="PTHR13439:SF0">
    <property type="entry name" value="TOPOISOMERASE I DAMAGE AFFECTED PROTEIN 4"/>
    <property type="match status" value="1"/>
</dbReference>
<dbReference type="RefSeq" id="XP_002679525.1">
    <property type="nucleotide sequence ID" value="XM_002679479.1"/>
</dbReference>
<feature type="transmembrane region" description="Helical" evidence="6">
    <location>
        <begin position="118"/>
        <end position="136"/>
    </location>
</feature>
<dbReference type="InterPro" id="IPR050846">
    <property type="entry name" value="TLCD"/>
</dbReference>
<dbReference type="Pfam" id="PF03798">
    <property type="entry name" value="TRAM_LAG1_CLN8"/>
    <property type="match status" value="1"/>
</dbReference>
<evidence type="ECO:0000256" key="6">
    <source>
        <dbReference type="SAM" id="Phobius"/>
    </source>
</evidence>
<evidence type="ECO:0000259" key="7">
    <source>
        <dbReference type="PROSITE" id="PS50922"/>
    </source>
</evidence>
<dbReference type="InterPro" id="IPR006634">
    <property type="entry name" value="TLC-dom"/>
</dbReference>
<evidence type="ECO:0000256" key="4">
    <source>
        <dbReference type="ARBA" id="ARBA00023136"/>
    </source>
</evidence>
<dbReference type="SMART" id="SM00724">
    <property type="entry name" value="TLC"/>
    <property type="match status" value="1"/>
</dbReference>
<comment type="subcellular location">
    <subcellularLocation>
        <location evidence="1">Membrane</location>
        <topology evidence="1">Multi-pass membrane protein</topology>
    </subcellularLocation>
</comment>
<name>D2V905_NAEGR</name>
<feature type="transmembrane region" description="Helical" evidence="6">
    <location>
        <begin position="33"/>
        <end position="54"/>
    </location>
</feature>
<evidence type="ECO:0000256" key="1">
    <source>
        <dbReference type="ARBA" id="ARBA00004141"/>
    </source>
</evidence>
<dbReference type="InParanoid" id="D2V905"/>
<feature type="domain" description="TLC" evidence="7">
    <location>
        <begin position="71"/>
        <end position="269"/>
    </location>
</feature>
<evidence type="ECO:0000313" key="9">
    <source>
        <dbReference type="Proteomes" id="UP000006671"/>
    </source>
</evidence>
<dbReference type="KEGG" id="ngr:NAEGRDRAFT_38487"/>
<dbReference type="VEuPathDB" id="AmoebaDB:NAEGRDRAFT_38487"/>
<sequence>MFEQLLEGKASVALSQLTFQLQENVYSQWTEDYTICLVSFVNSILFHTLVYLVISPLISRTFKSYREGSEETKIEWNSRMVSNVHAVLYVLLSCYCILIENAFPTFSMDEATKMSRFAVCYAGGYFLYDLVLIFRYPKLGGIAMWFHHGFVLFGILSIWYCDKYWVVLCYYSILEVSTPFVNARWFLLACGLKESPFYFMNNVLIWLVFGMCRMPFVLFGPYLIYVNHDKMFQHSFYFASILYIQIANISILNVYWFGLMSKKMVETASSMLSSKAKKNL</sequence>
<dbReference type="Proteomes" id="UP000006671">
    <property type="component" value="Unassembled WGS sequence"/>
</dbReference>
<feature type="transmembrane region" description="Helical" evidence="6">
    <location>
        <begin position="86"/>
        <end position="106"/>
    </location>
</feature>
<feature type="transmembrane region" description="Helical" evidence="6">
    <location>
        <begin position="203"/>
        <end position="224"/>
    </location>
</feature>
<dbReference type="EMBL" id="GG738857">
    <property type="protein sequence ID" value="EFC46781.1"/>
    <property type="molecule type" value="Genomic_DNA"/>
</dbReference>
<dbReference type="GeneID" id="8860229"/>
<dbReference type="OMA" id="ILMCKMA"/>
<evidence type="ECO:0000256" key="5">
    <source>
        <dbReference type="PROSITE-ProRule" id="PRU00205"/>
    </source>
</evidence>
<protein>
    <submittedName>
        <fullName evidence="8">Predicted protein</fullName>
    </submittedName>
</protein>
<accession>D2V905</accession>
<dbReference type="GO" id="GO:0016020">
    <property type="term" value="C:membrane"/>
    <property type="evidence" value="ECO:0007669"/>
    <property type="project" value="UniProtKB-SubCell"/>
</dbReference>
<evidence type="ECO:0000256" key="3">
    <source>
        <dbReference type="ARBA" id="ARBA00022989"/>
    </source>
</evidence>
<keyword evidence="9" id="KW-1185">Reference proteome</keyword>
<dbReference type="FunCoup" id="D2V905">
    <property type="interactions" value="164"/>
</dbReference>
<dbReference type="GO" id="GO:0055088">
    <property type="term" value="P:lipid homeostasis"/>
    <property type="evidence" value="ECO:0007669"/>
    <property type="project" value="TreeGrafter"/>
</dbReference>
<gene>
    <name evidence="8" type="ORF">NAEGRDRAFT_38487</name>
</gene>
<keyword evidence="4 5" id="KW-0472">Membrane</keyword>
<dbReference type="OrthoDB" id="10266980at2759"/>
<organism evidence="9">
    <name type="scientific">Naegleria gruberi</name>
    <name type="common">Amoeba</name>
    <dbReference type="NCBI Taxonomy" id="5762"/>
    <lineage>
        <taxon>Eukaryota</taxon>
        <taxon>Discoba</taxon>
        <taxon>Heterolobosea</taxon>
        <taxon>Tetramitia</taxon>
        <taxon>Eutetramitia</taxon>
        <taxon>Vahlkampfiidae</taxon>
        <taxon>Naegleria</taxon>
    </lineage>
</organism>
<evidence type="ECO:0000313" key="8">
    <source>
        <dbReference type="EMBL" id="EFC46781.1"/>
    </source>
</evidence>
<reference evidence="8 9" key="1">
    <citation type="journal article" date="2010" name="Cell">
        <title>The genome of Naegleria gruberi illuminates early eukaryotic versatility.</title>
        <authorList>
            <person name="Fritz-Laylin L.K."/>
            <person name="Prochnik S.E."/>
            <person name="Ginger M.L."/>
            <person name="Dacks J.B."/>
            <person name="Carpenter M.L."/>
            <person name="Field M.C."/>
            <person name="Kuo A."/>
            <person name="Paredez A."/>
            <person name="Chapman J."/>
            <person name="Pham J."/>
            <person name="Shu S."/>
            <person name="Neupane R."/>
            <person name="Cipriano M."/>
            <person name="Mancuso J."/>
            <person name="Tu H."/>
            <person name="Salamov A."/>
            <person name="Lindquist E."/>
            <person name="Shapiro H."/>
            <person name="Lucas S."/>
            <person name="Grigoriev I.V."/>
            <person name="Cande W.Z."/>
            <person name="Fulton C."/>
            <person name="Rokhsar D.S."/>
            <person name="Dawson S.C."/>
        </authorList>
    </citation>
    <scope>NUCLEOTIDE SEQUENCE [LARGE SCALE GENOMIC DNA]</scope>
    <source>
        <strain evidence="8 9">NEG-M</strain>
    </source>
</reference>
<feature type="transmembrane region" description="Helical" evidence="6">
    <location>
        <begin position="142"/>
        <end position="161"/>
    </location>
</feature>
<evidence type="ECO:0000256" key="2">
    <source>
        <dbReference type="ARBA" id="ARBA00022692"/>
    </source>
</evidence>
<feature type="transmembrane region" description="Helical" evidence="6">
    <location>
        <begin position="236"/>
        <end position="257"/>
    </location>
</feature>
<dbReference type="GO" id="GO:0005783">
    <property type="term" value="C:endoplasmic reticulum"/>
    <property type="evidence" value="ECO:0007669"/>
    <property type="project" value="TreeGrafter"/>
</dbReference>
<keyword evidence="3 6" id="KW-1133">Transmembrane helix</keyword>
<keyword evidence="2 5" id="KW-0812">Transmembrane</keyword>
<dbReference type="PANTHER" id="PTHR13439">
    <property type="entry name" value="CT120 PROTEIN"/>
    <property type="match status" value="1"/>
</dbReference>
<dbReference type="PROSITE" id="PS50922">
    <property type="entry name" value="TLC"/>
    <property type="match status" value="1"/>
</dbReference>
<dbReference type="AlphaFoldDB" id="D2V905"/>
<feature type="transmembrane region" description="Helical" evidence="6">
    <location>
        <begin position="168"/>
        <end position="187"/>
    </location>
</feature>
<dbReference type="eggNOG" id="KOG4561">
    <property type="taxonomic scope" value="Eukaryota"/>
</dbReference>